<evidence type="ECO:0000313" key="2">
    <source>
        <dbReference type="EMBL" id="TWT73589.1"/>
    </source>
</evidence>
<dbReference type="PANTHER" id="PTHR41795:SF1">
    <property type="entry name" value="EXOPOLYSACCHARIDE SYNTHESIS PROTEIN"/>
    <property type="match status" value="1"/>
</dbReference>
<keyword evidence="1" id="KW-1133">Transmembrane helix</keyword>
<evidence type="ECO:0000313" key="3">
    <source>
        <dbReference type="Proteomes" id="UP000318478"/>
    </source>
</evidence>
<dbReference type="PIRSF" id="PIRSF033239">
    <property type="entry name" value="ExoD"/>
    <property type="match status" value="1"/>
</dbReference>
<dbReference type="Proteomes" id="UP000318478">
    <property type="component" value="Unassembled WGS sequence"/>
</dbReference>
<dbReference type="EMBL" id="SJPO01000010">
    <property type="protein sequence ID" value="TWT73589.1"/>
    <property type="molecule type" value="Genomic_DNA"/>
</dbReference>
<evidence type="ECO:0000256" key="1">
    <source>
        <dbReference type="SAM" id="Phobius"/>
    </source>
</evidence>
<keyword evidence="1" id="KW-0812">Transmembrane</keyword>
<proteinExistence type="predicted"/>
<keyword evidence="1" id="KW-0472">Membrane</keyword>
<reference evidence="2 3" key="1">
    <citation type="submission" date="2019-02" db="EMBL/GenBank/DDBJ databases">
        <title>Deep-cultivation of Planctomycetes and their phenomic and genomic characterization uncovers novel biology.</title>
        <authorList>
            <person name="Wiegand S."/>
            <person name="Jogler M."/>
            <person name="Boedeker C."/>
            <person name="Pinto D."/>
            <person name="Vollmers J."/>
            <person name="Rivas-Marin E."/>
            <person name="Kohn T."/>
            <person name="Peeters S.H."/>
            <person name="Heuer A."/>
            <person name="Rast P."/>
            <person name="Oberbeckmann S."/>
            <person name="Bunk B."/>
            <person name="Jeske O."/>
            <person name="Meyerdierks A."/>
            <person name="Storesund J.E."/>
            <person name="Kallscheuer N."/>
            <person name="Luecker S."/>
            <person name="Lage O.M."/>
            <person name="Pohl T."/>
            <person name="Merkel B.J."/>
            <person name="Hornburger P."/>
            <person name="Mueller R.-W."/>
            <person name="Bruemmer F."/>
            <person name="Labrenz M."/>
            <person name="Spormann A.M."/>
            <person name="Op Den Camp H."/>
            <person name="Overmann J."/>
            <person name="Amann R."/>
            <person name="Jetten M.S.M."/>
            <person name="Mascher T."/>
            <person name="Medema M.H."/>
            <person name="Devos D.P."/>
            <person name="Kaster A.-K."/>
            <person name="Ovreas L."/>
            <person name="Rohde M."/>
            <person name="Galperin M.Y."/>
            <person name="Jogler C."/>
        </authorList>
    </citation>
    <scope>NUCLEOTIDE SEQUENCE [LARGE SCALE GENOMIC DNA]</scope>
    <source>
        <strain evidence="2 3">Pla123a</strain>
    </source>
</reference>
<protein>
    <submittedName>
        <fullName evidence="2">Exopolysaccharide synthesis, ExoD</fullName>
    </submittedName>
</protein>
<sequence>MAEQQTAESLTGVVDQLEDKAAEDGDLLVGDALEEFAGRLFGPLLMIPGLLVMTPVGGIPFVPTTMGVFIILVAGQSLFGRKHPWLPGIIKERGVDEEKFKDSMEKVRPWLKWVDSFTAERMTSMVTGPMKYVIAAVCILMACTMPPLELLPFACAIPGAAILFLGLAVTARDGLLAVFGLVASVGALGAVGYWMFS</sequence>
<feature type="transmembrane region" description="Helical" evidence="1">
    <location>
        <begin position="50"/>
        <end position="74"/>
    </location>
</feature>
<dbReference type="PANTHER" id="PTHR41795">
    <property type="entry name" value="EXOPOLYSACCHARIDE SYNTHESIS PROTEIN"/>
    <property type="match status" value="1"/>
</dbReference>
<accession>A0A5C5YF91</accession>
<dbReference type="RefSeq" id="WP_197528120.1">
    <property type="nucleotide sequence ID" value="NZ_SJPO01000010.1"/>
</dbReference>
<dbReference type="Pfam" id="PF06055">
    <property type="entry name" value="ExoD"/>
    <property type="match status" value="1"/>
</dbReference>
<dbReference type="AlphaFoldDB" id="A0A5C5YF91"/>
<gene>
    <name evidence="2" type="ORF">Pla123a_39250</name>
</gene>
<comment type="caution">
    <text evidence="2">The sequence shown here is derived from an EMBL/GenBank/DDBJ whole genome shotgun (WGS) entry which is preliminary data.</text>
</comment>
<name>A0A5C5YF91_9BACT</name>
<feature type="transmembrane region" description="Helical" evidence="1">
    <location>
        <begin position="150"/>
        <end position="169"/>
    </location>
</feature>
<organism evidence="2 3">
    <name type="scientific">Posidoniimonas polymericola</name>
    <dbReference type="NCBI Taxonomy" id="2528002"/>
    <lineage>
        <taxon>Bacteria</taxon>
        <taxon>Pseudomonadati</taxon>
        <taxon>Planctomycetota</taxon>
        <taxon>Planctomycetia</taxon>
        <taxon>Pirellulales</taxon>
        <taxon>Lacipirellulaceae</taxon>
        <taxon>Posidoniimonas</taxon>
    </lineage>
</organism>
<dbReference type="InterPro" id="IPR010331">
    <property type="entry name" value="ExoD"/>
</dbReference>
<feature type="transmembrane region" description="Helical" evidence="1">
    <location>
        <begin position="175"/>
        <end position="196"/>
    </location>
</feature>
<keyword evidence="3" id="KW-1185">Reference proteome</keyword>